<dbReference type="AlphaFoldDB" id="A0A8C0GU27"/>
<evidence type="ECO:0000256" key="2">
    <source>
        <dbReference type="ARBA" id="ARBA00023125"/>
    </source>
</evidence>
<evidence type="ECO:0000256" key="1">
    <source>
        <dbReference type="ARBA" id="ARBA00004123"/>
    </source>
</evidence>
<evidence type="ECO:0000313" key="6">
    <source>
        <dbReference type="Proteomes" id="UP000694404"/>
    </source>
</evidence>
<dbReference type="Ensembl" id="ENSCABT00000015468.1">
    <property type="protein sequence ID" value="ENSCABP00000014116.1"/>
    <property type="gene ID" value="ENSCABG00000010533.1"/>
</dbReference>
<evidence type="ECO:0000256" key="3">
    <source>
        <dbReference type="ARBA" id="ARBA00023242"/>
    </source>
</evidence>
<evidence type="ECO:0000313" key="5">
    <source>
        <dbReference type="Ensembl" id="ENSCABP00000014116.1"/>
    </source>
</evidence>
<comment type="subcellular location">
    <subcellularLocation>
        <location evidence="1">Nucleus</location>
    </subcellularLocation>
</comment>
<dbReference type="GO" id="GO:0002521">
    <property type="term" value="P:leukocyte differentiation"/>
    <property type="evidence" value="ECO:0007669"/>
    <property type="project" value="TreeGrafter"/>
</dbReference>
<dbReference type="PANTHER" id="PTHR45781">
    <property type="entry name" value="AGAP000281-PA"/>
    <property type="match status" value="1"/>
</dbReference>
<dbReference type="PANTHER" id="PTHR45781:SF4">
    <property type="entry name" value="THYMOCYTE SELECTION-ASSOCIATED HIGH MOBILITY GROUP BOX PROTEIN TOX"/>
    <property type="match status" value="1"/>
</dbReference>
<keyword evidence="6" id="KW-1185">Reference proteome</keyword>
<keyword evidence="2" id="KW-0238">DNA-binding</keyword>
<feature type="region of interest" description="Disordered" evidence="4">
    <location>
        <begin position="1"/>
        <end position="22"/>
    </location>
</feature>
<keyword evidence="3" id="KW-0539">Nucleus</keyword>
<reference evidence="5" key="2">
    <citation type="submission" date="2025-09" db="UniProtKB">
        <authorList>
            <consortium name="Ensembl"/>
        </authorList>
    </citation>
    <scope>IDENTIFICATION</scope>
</reference>
<dbReference type="GeneTree" id="ENSGT00940000159497"/>
<name>A0A8C0GU27_CHEAB</name>
<dbReference type="GO" id="GO:0031490">
    <property type="term" value="F:chromatin DNA binding"/>
    <property type="evidence" value="ECO:0007669"/>
    <property type="project" value="TreeGrafter"/>
</dbReference>
<evidence type="ECO:0000256" key="4">
    <source>
        <dbReference type="SAM" id="MobiDB-lite"/>
    </source>
</evidence>
<organism evidence="5 6">
    <name type="scientific">Chelonoidis abingdonii</name>
    <name type="common">Abingdon island giant tortoise</name>
    <name type="synonym">Testudo abingdonii</name>
    <dbReference type="NCBI Taxonomy" id="106734"/>
    <lineage>
        <taxon>Eukaryota</taxon>
        <taxon>Metazoa</taxon>
        <taxon>Chordata</taxon>
        <taxon>Craniata</taxon>
        <taxon>Vertebrata</taxon>
        <taxon>Euteleostomi</taxon>
        <taxon>Archelosauria</taxon>
        <taxon>Testudinata</taxon>
        <taxon>Testudines</taxon>
        <taxon>Cryptodira</taxon>
        <taxon>Durocryptodira</taxon>
        <taxon>Testudinoidea</taxon>
        <taxon>Testudinidae</taxon>
        <taxon>Chelonoidis</taxon>
    </lineage>
</organism>
<dbReference type="Proteomes" id="UP000694404">
    <property type="component" value="Unplaced"/>
</dbReference>
<protein>
    <submittedName>
        <fullName evidence="5">Uncharacterized protein</fullName>
    </submittedName>
</protein>
<dbReference type="GO" id="GO:0006357">
    <property type="term" value="P:regulation of transcription by RNA polymerase II"/>
    <property type="evidence" value="ECO:0007669"/>
    <property type="project" value="TreeGrafter"/>
</dbReference>
<sequence>MDVRFYSPPPPPQPAATPDTPCLGPSPCLDPYYCNKFDGDNMYMSMTEPSQDYVPASQAFPGPSLESEDFNIPPITPPSLPDHSLVHLNEVESGYHSLCHPMNHNGLLPFHPQNMDLPEITVSNMLGQDGTLLSNSLSVVRIFSLPQIITTGSALSLVLLWLQRMKSCPINSNRIAAALQWCYYEQNQASIIDFR</sequence>
<dbReference type="InterPro" id="IPR051365">
    <property type="entry name" value="TOX_HMG-box_domain"/>
</dbReference>
<proteinExistence type="predicted"/>
<dbReference type="OMA" id="SNGLHMA"/>
<dbReference type="GO" id="GO:0005634">
    <property type="term" value="C:nucleus"/>
    <property type="evidence" value="ECO:0007669"/>
    <property type="project" value="UniProtKB-SubCell"/>
</dbReference>
<accession>A0A8C0GU27</accession>
<reference evidence="5" key="1">
    <citation type="submission" date="2025-08" db="UniProtKB">
        <authorList>
            <consortium name="Ensembl"/>
        </authorList>
    </citation>
    <scope>IDENTIFICATION</scope>
</reference>